<organism evidence="2 3">
    <name type="scientific">Floridaenema aerugineum BLCC-F46</name>
    <dbReference type="NCBI Taxonomy" id="3153654"/>
    <lineage>
        <taxon>Bacteria</taxon>
        <taxon>Bacillati</taxon>
        <taxon>Cyanobacteriota</taxon>
        <taxon>Cyanophyceae</taxon>
        <taxon>Oscillatoriophycideae</taxon>
        <taxon>Aerosakkonematales</taxon>
        <taxon>Aerosakkonemataceae</taxon>
        <taxon>Floridanema</taxon>
        <taxon>Floridanema aerugineum</taxon>
    </lineage>
</organism>
<feature type="domain" description="NYN" evidence="1">
    <location>
        <begin position="95"/>
        <end position="205"/>
    </location>
</feature>
<reference evidence="2 3" key="1">
    <citation type="submission" date="2024-09" db="EMBL/GenBank/DDBJ databases">
        <title>Floridaenema gen nov. (Aerosakkonemataceae, Aerosakkonematales ord. nov., Cyanobacteria) from benthic tropical and subtropical fresh waters, with the description of four new species.</title>
        <authorList>
            <person name="Moretto J.A."/>
            <person name="Berthold D.E."/>
            <person name="Lefler F.W."/>
            <person name="Huang I.-S."/>
            <person name="Laughinghouse H. IV."/>
        </authorList>
    </citation>
    <scope>NUCLEOTIDE SEQUENCE [LARGE SCALE GENOMIC DNA]</scope>
    <source>
        <strain evidence="2 3">BLCC-F46</strain>
    </source>
</reference>
<protein>
    <submittedName>
        <fullName evidence="2">NYN domain-containing protein</fullName>
    </submittedName>
</protein>
<dbReference type="RefSeq" id="WP_413270608.1">
    <property type="nucleotide sequence ID" value="NZ_JBHFNQ010000090.1"/>
</dbReference>
<accession>A0ABV4X5C6</accession>
<comment type="caution">
    <text evidence="2">The sequence shown here is derived from an EMBL/GenBank/DDBJ whole genome shotgun (WGS) entry which is preliminary data.</text>
</comment>
<evidence type="ECO:0000259" key="1">
    <source>
        <dbReference type="Pfam" id="PF01936"/>
    </source>
</evidence>
<dbReference type="Proteomes" id="UP001576774">
    <property type="component" value="Unassembled WGS sequence"/>
</dbReference>
<dbReference type="InterPro" id="IPR021139">
    <property type="entry name" value="NYN"/>
</dbReference>
<gene>
    <name evidence="2" type="ORF">ACE1CC_11565</name>
</gene>
<evidence type="ECO:0000313" key="2">
    <source>
        <dbReference type="EMBL" id="MFB2877511.1"/>
    </source>
</evidence>
<keyword evidence="3" id="KW-1185">Reference proteome</keyword>
<sequence>MKCPQCQSTSFRKNGRRNGRQNYLCKNCGRQFLEAANFVLSTTEISAPEVATFLESKSMTEVTPVSESNDSENLLSNMPLDNPIISPAEGVVSVLLLDVENLKIDLNAEKFLLSLAQSPQLIKIAFANWRNTSLAKQDADLYDRGYQLIHVPNGKNSADAKMIAFGAAIFKPYPQVKEVFICSSDGLFMHLCHQLQNHGIIVYWVRRKDGKLIVENRQTGENKHYSISLETEIPPLDMLMSQLETLLQLERESIDERLSKISAFSALFEARCSIVKQENIVSEKSPKTANKSGNSNNLTPEMIINHIKGSGNGDRNGTATNGNILGPIDSKEKLEKALIELMKKIKSQNPEEDISLNVLAKEFMTIYGKPPRSVIKELGLGGTLSKFLKSCNCFNVKQKGNKFKIELT</sequence>
<dbReference type="Pfam" id="PF01936">
    <property type="entry name" value="NYN"/>
    <property type="match status" value="1"/>
</dbReference>
<name>A0ABV4X5C6_9CYAN</name>
<dbReference type="EMBL" id="JBHFNQ010000090">
    <property type="protein sequence ID" value="MFB2877511.1"/>
    <property type="molecule type" value="Genomic_DNA"/>
</dbReference>
<proteinExistence type="predicted"/>
<evidence type="ECO:0000313" key="3">
    <source>
        <dbReference type="Proteomes" id="UP001576774"/>
    </source>
</evidence>